<dbReference type="EMBL" id="KN819694">
    <property type="protein sequence ID" value="KIJ08130.1"/>
    <property type="molecule type" value="Genomic_DNA"/>
</dbReference>
<evidence type="ECO:0000313" key="2">
    <source>
        <dbReference type="EMBL" id="KIJ08130.1"/>
    </source>
</evidence>
<keyword evidence="3" id="KW-1185">Reference proteome</keyword>
<accession>A0A0C9SYD6</accession>
<gene>
    <name evidence="2" type="ORF">PAXINDRAFT_18710</name>
</gene>
<dbReference type="HOGENOM" id="CLU_1938818_0_0_1"/>
<sequence length="130" mass="14762">MCFRPLPINGHGALWLCAYRTVTRCGPQASAIRENPFVRLTPNTTAWCEALAVFLQECGYGLTTQDNLRRQFSNTYHWYIVLVMHNKELVSGIINASSSRQERETSDGEEEEGGAHEDAKDPRRLQYPSD</sequence>
<dbReference type="OrthoDB" id="2666777at2759"/>
<organism evidence="2 3">
    <name type="scientific">Paxillus involutus ATCC 200175</name>
    <dbReference type="NCBI Taxonomy" id="664439"/>
    <lineage>
        <taxon>Eukaryota</taxon>
        <taxon>Fungi</taxon>
        <taxon>Dikarya</taxon>
        <taxon>Basidiomycota</taxon>
        <taxon>Agaricomycotina</taxon>
        <taxon>Agaricomycetes</taxon>
        <taxon>Agaricomycetidae</taxon>
        <taxon>Boletales</taxon>
        <taxon>Paxilineae</taxon>
        <taxon>Paxillaceae</taxon>
        <taxon>Paxillus</taxon>
    </lineage>
</organism>
<dbReference type="AlphaFoldDB" id="A0A0C9SYD6"/>
<evidence type="ECO:0000313" key="3">
    <source>
        <dbReference type="Proteomes" id="UP000053647"/>
    </source>
</evidence>
<dbReference type="Proteomes" id="UP000053647">
    <property type="component" value="Unassembled WGS sequence"/>
</dbReference>
<feature type="compositionally biased region" description="Basic and acidic residues" evidence="1">
    <location>
        <begin position="113"/>
        <end position="124"/>
    </location>
</feature>
<name>A0A0C9SYD6_PAXIN</name>
<proteinExistence type="predicted"/>
<reference evidence="3" key="2">
    <citation type="submission" date="2015-01" db="EMBL/GenBank/DDBJ databases">
        <title>Evolutionary Origins and Diversification of the Mycorrhizal Mutualists.</title>
        <authorList>
            <consortium name="DOE Joint Genome Institute"/>
            <consortium name="Mycorrhizal Genomics Consortium"/>
            <person name="Kohler A."/>
            <person name="Kuo A."/>
            <person name="Nagy L.G."/>
            <person name="Floudas D."/>
            <person name="Copeland A."/>
            <person name="Barry K.W."/>
            <person name="Cichocki N."/>
            <person name="Veneault-Fourrey C."/>
            <person name="LaButti K."/>
            <person name="Lindquist E.A."/>
            <person name="Lipzen A."/>
            <person name="Lundell T."/>
            <person name="Morin E."/>
            <person name="Murat C."/>
            <person name="Riley R."/>
            <person name="Ohm R."/>
            <person name="Sun H."/>
            <person name="Tunlid A."/>
            <person name="Henrissat B."/>
            <person name="Grigoriev I.V."/>
            <person name="Hibbett D.S."/>
            <person name="Martin F."/>
        </authorList>
    </citation>
    <scope>NUCLEOTIDE SEQUENCE [LARGE SCALE GENOMIC DNA]</scope>
    <source>
        <strain evidence="3">ATCC 200175</strain>
    </source>
</reference>
<protein>
    <submittedName>
        <fullName evidence="2">Uncharacterized protein</fullName>
    </submittedName>
</protein>
<reference evidence="2 3" key="1">
    <citation type="submission" date="2014-06" db="EMBL/GenBank/DDBJ databases">
        <authorList>
            <consortium name="DOE Joint Genome Institute"/>
            <person name="Kuo A."/>
            <person name="Kohler A."/>
            <person name="Nagy L.G."/>
            <person name="Floudas D."/>
            <person name="Copeland A."/>
            <person name="Barry K.W."/>
            <person name="Cichocki N."/>
            <person name="Veneault-Fourrey C."/>
            <person name="LaButti K."/>
            <person name="Lindquist E.A."/>
            <person name="Lipzen A."/>
            <person name="Lundell T."/>
            <person name="Morin E."/>
            <person name="Murat C."/>
            <person name="Sun H."/>
            <person name="Tunlid A."/>
            <person name="Henrissat B."/>
            <person name="Grigoriev I.V."/>
            <person name="Hibbett D.S."/>
            <person name="Martin F."/>
            <person name="Nordberg H.P."/>
            <person name="Cantor M.N."/>
            <person name="Hua S.X."/>
        </authorList>
    </citation>
    <scope>NUCLEOTIDE SEQUENCE [LARGE SCALE GENOMIC DNA]</scope>
    <source>
        <strain evidence="2 3">ATCC 200175</strain>
    </source>
</reference>
<evidence type="ECO:0000256" key="1">
    <source>
        <dbReference type="SAM" id="MobiDB-lite"/>
    </source>
</evidence>
<feature type="region of interest" description="Disordered" evidence="1">
    <location>
        <begin position="95"/>
        <end position="130"/>
    </location>
</feature>